<sequence>MSIAKALGGPIVYLSPNRYSSHALAVLPGLDHIVHIPLPNLNYRELRNLSVEFMKSPKSFLVREDDSSAERKGHAVKPNLGHSAKRRFAAMLLLEQLWSTVVKPVLDGLGIKVFDKPRIWWSPSGPLSSFPIHAAGIYTDDGHARGPVLSDYVVSSYFSSASALAFATRPENPSQKFSLLTIANPTGAGLPGTESELEKIKKHTKTRELTCGGATVEAVKNEMEHASWVHFACHGIAKPDEPMESALILANHAHLTLREISDMSLPQAEFAFLSACYTARGVAEAPDQAAHLSTGMLVCGYRSVIGTMWQISDGYAPFVADHVYAKMLEGGQSDYRRAACALHDAVQALRKEHKVGFETWLPFIHVGV</sequence>
<dbReference type="EMBL" id="ML208437">
    <property type="protein sequence ID" value="TFK65420.1"/>
    <property type="molecule type" value="Genomic_DNA"/>
</dbReference>
<accession>A0ACD3AIZ6</accession>
<evidence type="ECO:0000313" key="2">
    <source>
        <dbReference type="Proteomes" id="UP000308600"/>
    </source>
</evidence>
<reference evidence="1 2" key="1">
    <citation type="journal article" date="2019" name="Nat. Ecol. Evol.">
        <title>Megaphylogeny resolves global patterns of mushroom evolution.</title>
        <authorList>
            <person name="Varga T."/>
            <person name="Krizsan K."/>
            <person name="Foldi C."/>
            <person name="Dima B."/>
            <person name="Sanchez-Garcia M."/>
            <person name="Sanchez-Ramirez S."/>
            <person name="Szollosi G.J."/>
            <person name="Szarkandi J.G."/>
            <person name="Papp V."/>
            <person name="Albert L."/>
            <person name="Andreopoulos W."/>
            <person name="Angelini C."/>
            <person name="Antonin V."/>
            <person name="Barry K.W."/>
            <person name="Bougher N.L."/>
            <person name="Buchanan P."/>
            <person name="Buyck B."/>
            <person name="Bense V."/>
            <person name="Catcheside P."/>
            <person name="Chovatia M."/>
            <person name="Cooper J."/>
            <person name="Damon W."/>
            <person name="Desjardin D."/>
            <person name="Finy P."/>
            <person name="Geml J."/>
            <person name="Haridas S."/>
            <person name="Hughes K."/>
            <person name="Justo A."/>
            <person name="Karasinski D."/>
            <person name="Kautmanova I."/>
            <person name="Kiss B."/>
            <person name="Kocsube S."/>
            <person name="Kotiranta H."/>
            <person name="LaButti K.M."/>
            <person name="Lechner B.E."/>
            <person name="Liimatainen K."/>
            <person name="Lipzen A."/>
            <person name="Lukacs Z."/>
            <person name="Mihaltcheva S."/>
            <person name="Morgado L.N."/>
            <person name="Niskanen T."/>
            <person name="Noordeloos M.E."/>
            <person name="Ohm R.A."/>
            <person name="Ortiz-Santana B."/>
            <person name="Ovrebo C."/>
            <person name="Racz N."/>
            <person name="Riley R."/>
            <person name="Savchenko A."/>
            <person name="Shiryaev A."/>
            <person name="Soop K."/>
            <person name="Spirin V."/>
            <person name="Szebenyi C."/>
            <person name="Tomsovsky M."/>
            <person name="Tulloss R.E."/>
            <person name="Uehling J."/>
            <person name="Grigoriev I.V."/>
            <person name="Vagvolgyi C."/>
            <person name="Papp T."/>
            <person name="Martin F.M."/>
            <person name="Miettinen O."/>
            <person name="Hibbett D.S."/>
            <person name="Nagy L.G."/>
        </authorList>
    </citation>
    <scope>NUCLEOTIDE SEQUENCE [LARGE SCALE GENOMIC DNA]</scope>
    <source>
        <strain evidence="1 2">NL-1719</strain>
    </source>
</reference>
<organism evidence="1 2">
    <name type="scientific">Pluteus cervinus</name>
    <dbReference type="NCBI Taxonomy" id="181527"/>
    <lineage>
        <taxon>Eukaryota</taxon>
        <taxon>Fungi</taxon>
        <taxon>Dikarya</taxon>
        <taxon>Basidiomycota</taxon>
        <taxon>Agaricomycotina</taxon>
        <taxon>Agaricomycetes</taxon>
        <taxon>Agaricomycetidae</taxon>
        <taxon>Agaricales</taxon>
        <taxon>Pluteineae</taxon>
        <taxon>Pluteaceae</taxon>
        <taxon>Pluteus</taxon>
    </lineage>
</organism>
<keyword evidence="2" id="KW-1185">Reference proteome</keyword>
<protein>
    <submittedName>
        <fullName evidence="1">Uncharacterized protein</fullName>
    </submittedName>
</protein>
<dbReference type="Proteomes" id="UP000308600">
    <property type="component" value="Unassembled WGS sequence"/>
</dbReference>
<name>A0ACD3AIZ6_9AGAR</name>
<gene>
    <name evidence="1" type="ORF">BDN72DRAFT_773366</name>
</gene>
<evidence type="ECO:0000313" key="1">
    <source>
        <dbReference type="EMBL" id="TFK65420.1"/>
    </source>
</evidence>
<proteinExistence type="predicted"/>